<evidence type="ECO:0000313" key="2">
    <source>
        <dbReference type="EMBL" id="GEN62475.1"/>
    </source>
</evidence>
<dbReference type="OrthoDB" id="259382at2"/>
<comment type="caution">
    <text evidence="2">The sequence shown here is derived from an EMBL/GenBank/DDBJ whole genome shotgun (WGS) entry which is preliminary data.</text>
</comment>
<dbReference type="Proteomes" id="UP000321746">
    <property type="component" value="Unassembled WGS sequence"/>
</dbReference>
<name>A0A511XHP9_9PROT</name>
<reference evidence="2 3" key="1">
    <citation type="submission" date="2019-07" db="EMBL/GenBank/DDBJ databases">
        <title>Whole genome shotgun sequence of Acetobacter oeni NBRC 105207.</title>
        <authorList>
            <person name="Hosoyama A."/>
            <person name="Uohara A."/>
            <person name="Ohji S."/>
            <person name="Ichikawa N."/>
        </authorList>
    </citation>
    <scope>NUCLEOTIDE SEQUENCE [LARGE SCALE GENOMIC DNA]</scope>
    <source>
        <strain evidence="2 3">NBRC 105207</strain>
    </source>
</reference>
<dbReference type="RefSeq" id="WP_146886099.1">
    <property type="nucleotide sequence ID" value="NZ_BJYG01000006.1"/>
</dbReference>
<keyword evidence="3" id="KW-1185">Reference proteome</keyword>
<gene>
    <name evidence="2" type="ORF">AOE01nite_06990</name>
</gene>
<protein>
    <recommendedName>
        <fullName evidence="1">Glycosyl transferase family 25 domain-containing protein</fullName>
    </recommendedName>
</protein>
<accession>A0A511XHP9</accession>
<evidence type="ECO:0000259" key="1">
    <source>
        <dbReference type="Pfam" id="PF01755"/>
    </source>
</evidence>
<sequence>MRNIVINRDIDTDRLSTFRELNAHVPEIGRFSAIGYDSLNIDELFENRIIDRPTGYTHGALGSAMSHILLWNAAAEMNEAISVFEDDAVLCHNFTEESSRIIAALDDDWDIILWGYNYDVNLTFDVLPGVSYCVVGFNQTLMRFGVDCFRGMTVHSAPFRLFKALGICSYAISPKGARRFLDLCLPLKDDDFYYYRTNETLKNTSLDQVMCHHYEETKSYCCFPSLCITPNEHSRSTVRRSERNTYVPA</sequence>
<dbReference type="Pfam" id="PF01755">
    <property type="entry name" value="Glyco_transf_25"/>
    <property type="match status" value="1"/>
</dbReference>
<dbReference type="EMBL" id="BJYG01000006">
    <property type="protein sequence ID" value="GEN62475.1"/>
    <property type="molecule type" value="Genomic_DNA"/>
</dbReference>
<organism evidence="2 3">
    <name type="scientific">Acetobacter oeni</name>
    <dbReference type="NCBI Taxonomy" id="304077"/>
    <lineage>
        <taxon>Bacteria</taxon>
        <taxon>Pseudomonadati</taxon>
        <taxon>Pseudomonadota</taxon>
        <taxon>Alphaproteobacteria</taxon>
        <taxon>Acetobacterales</taxon>
        <taxon>Acetobacteraceae</taxon>
        <taxon>Acetobacter</taxon>
    </lineage>
</organism>
<evidence type="ECO:0000313" key="3">
    <source>
        <dbReference type="Proteomes" id="UP000321746"/>
    </source>
</evidence>
<feature type="domain" description="Glycosyl transferase family 25" evidence="1">
    <location>
        <begin position="2"/>
        <end position="187"/>
    </location>
</feature>
<proteinExistence type="predicted"/>
<dbReference type="InterPro" id="IPR002654">
    <property type="entry name" value="Glyco_trans_25"/>
</dbReference>
<dbReference type="AlphaFoldDB" id="A0A511XHP9"/>